<sequence length="855" mass="91445">MMRGLRVVVTAGRLGHRAFLSDSVAQHQALLGNFTPILRLRGLTSSCGIRIARAFSIQANSNAKDSSNPVIQRYLQMVDAGSLQKDEQQWALVQELGRLYDETVQYKALMDKYHTATAEYKARRLQRLQELLEEDRLREEQQQREEQQRRQRKGLLATLLGSPPPPQTAATASDNNSDGVGLAAWLRSSLAPLLPGSAAAAAAAEEGGAAATAASAARARQAAAAAFREERLTAELGPPPGAPQPPRGLYVWGSVGSGKSMLVAMFYQVLAESAQLPATRWMHFNAAMLEIHARLHHLDSERWRQRDARLRAQQLLQEQKWQQQQQAAAAAAVATAAAGTAGDADSDEEEDEEGEEERVQVETCSGTLSSSVSASSCASSSSSCGSCSPDRQRPTGHQPPQPPQQQAAWDPALDPEVRKQREARAAMLAVRRHMRLAKLASKDPRSLAAANAQGMLRTAASFIRGRPGDPLSGWVGGGSEPLASLLYFDEVQVTDVFSAVALKGLIEALTSAGCVVVATSNRAPHELPRHGLHEDMWGHFVTTLLQRCSVYELSAAADYRRTLLEQGRAAIAAAAAAATTPAPSSSSSSSPRWPPLARSYLQPSGPASAQELEALWAAMNASSSSSCSTTTAAPASPATASSPLPVTPQHPQQPQHPEEAALLVPVLFGRSLAVPRCSPCGGAAWFPFPQLCGQPLGPADYVALAQRFHTVFLSDIPAMSMQVRDQARRFITLIDELYNARCVLVASAALPPEQLFAGAEGQEPILDLEGLQFETAVEDARLRRDATTAGGVAPVAASPTSLALTVGALGGAEERFAFRRAVSRLLEMQSPQYIAGALAMRRGQQQGGQAQQQRV</sequence>
<accession>A0AAD3HQY6</accession>
<evidence type="ECO:0000313" key="6">
    <source>
        <dbReference type="EMBL" id="GFR49686.1"/>
    </source>
</evidence>
<comment type="similarity">
    <text evidence="1">Belongs to the AFG1 ATPase family.</text>
</comment>
<feature type="compositionally biased region" description="Low complexity" evidence="5">
    <location>
        <begin position="627"/>
        <end position="655"/>
    </location>
</feature>
<keyword evidence="4" id="KW-0175">Coiled coil</keyword>
<dbReference type="AlphaFoldDB" id="A0AAD3HQY6"/>
<protein>
    <recommendedName>
        <fullName evidence="8">Lactation elevated 1</fullName>
    </recommendedName>
</protein>
<feature type="compositionally biased region" description="Low complexity" evidence="5">
    <location>
        <begin position="332"/>
        <end position="343"/>
    </location>
</feature>
<feature type="coiled-coil region" evidence="4">
    <location>
        <begin position="122"/>
        <end position="150"/>
    </location>
</feature>
<evidence type="ECO:0000256" key="3">
    <source>
        <dbReference type="ARBA" id="ARBA00022840"/>
    </source>
</evidence>
<dbReference type="EMBL" id="BMAR01000032">
    <property type="protein sequence ID" value="GFR49686.1"/>
    <property type="molecule type" value="Genomic_DNA"/>
</dbReference>
<dbReference type="GO" id="GO:0005739">
    <property type="term" value="C:mitochondrion"/>
    <property type="evidence" value="ECO:0007669"/>
    <property type="project" value="TreeGrafter"/>
</dbReference>
<evidence type="ECO:0000256" key="4">
    <source>
        <dbReference type="SAM" id="Coils"/>
    </source>
</evidence>
<organism evidence="6 7">
    <name type="scientific">Astrephomene gubernaculifera</name>
    <dbReference type="NCBI Taxonomy" id="47775"/>
    <lineage>
        <taxon>Eukaryota</taxon>
        <taxon>Viridiplantae</taxon>
        <taxon>Chlorophyta</taxon>
        <taxon>core chlorophytes</taxon>
        <taxon>Chlorophyceae</taxon>
        <taxon>CS clade</taxon>
        <taxon>Chlamydomonadales</taxon>
        <taxon>Astrephomenaceae</taxon>
        <taxon>Astrephomene</taxon>
    </lineage>
</organism>
<evidence type="ECO:0000256" key="2">
    <source>
        <dbReference type="ARBA" id="ARBA00022741"/>
    </source>
</evidence>
<keyword evidence="3" id="KW-0067">ATP-binding</keyword>
<dbReference type="InterPro" id="IPR005654">
    <property type="entry name" value="ATPase_AFG1-like"/>
</dbReference>
<reference evidence="6 7" key="1">
    <citation type="journal article" date="2021" name="Sci. Rep.">
        <title>Genome sequencing of the multicellular alga Astrephomene provides insights into convergent evolution of germ-soma differentiation.</title>
        <authorList>
            <person name="Yamashita S."/>
            <person name="Yamamoto K."/>
            <person name="Matsuzaki R."/>
            <person name="Suzuki S."/>
            <person name="Yamaguchi H."/>
            <person name="Hirooka S."/>
            <person name="Minakuchi Y."/>
            <person name="Miyagishima S."/>
            <person name="Kawachi M."/>
            <person name="Toyoda A."/>
            <person name="Nozaki H."/>
        </authorList>
    </citation>
    <scope>NUCLEOTIDE SEQUENCE [LARGE SCALE GENOMIC DNA]</scope>
    <source>
        <strain evidence="6 7">NIES-4017</strain>
    </source>
</reference>
<proteinExistence type="inferred from homology"/>
<feature type="region of interest" description="Disordered" evidence="5">
    <location>
        <begin position="332"/>
        <end position="411"/>
    </location>
</feature>
<feature type="region of interest" description="Disordered" evidence="5">
    <location>
        <begin position="157"/>
        <end position="176"/>
    </location>
</feature>
<dbReference type="InterPro" id="IPR027417">
    <property type="entry name" value="P-loop_NTPase"/>
</dbReference>
<dbReference type="PANTHER" id="PTHR12169:SF6">
    <property type="entry name" value="AFG1-LIKE ATPASE"/>
    <property type="match status" value="1"/>
</dbReference>
<keyword evidence="7" id="KW-1185">Reference proteome</keyword>
<feature type="compositionally biased region" description="Acidic residues" evidence="5">
    <location>
        <begin position="344"/>
        <end position="356"/>
    </location>
</feature>
<name>A0AAD3HQY6_9CHLO</name>
<dbReference type="GO" id="GO:0005524">
    <property type="term" value="F:ATP binding"/>
    <property type="evidence" value="ECO:0007669"/>
    <property type="project" value="UniProtKB-KW"/>
</dbReference>
<evidence type="ECO:0000256" key="1">
    <source>
        <dbReference type="ARBA" id="ARBA00010322"/>
    </source>
</evidence>
<dbReference type="PANTHER" id="PTHR12169">
    <property type="entry name" value="ATPASE N2B"/>
    <property type="match status" value="1"/>
</dbReference>
<feature type="region of interest" description="Disordered" evidence="5">
    <location>
        <begin position="627"/>
        <end position="656"/>
    </location>
</feature>
<evidence type="ECO:0000256" key="5">
    <source>
        <dbReference type="SAM" id="MobiDB-lite"/>
    </source>
</evidence>
<dbReference type="Gene3D" id="3.40.50.300">
    <property type="entry name" value="P-loop containing nucleotide triphosphate hydrolases"/>
    <property type="match status" value="1"/>
</dbReference>
<comment type="caution">
    <text evidence="6">The sequence shown here is derived from an EMBL/GenBank/DDBJ whole genome shotgun (WGS) entry which is preliminary data.</text>
</comment>
<dbReference type="Proteomes" id="UP001054857">
    <property type="component" value="Unassembled WGS sequence"/>
</dbReference>
<feature type="compositionally biased region" description="Low complexity" evidence="5">
    <location>
        <begin position="580"/>
        <end position="599"/>
    </location>
</feature>
<keyword evidence="2" id="KW-0547">Nucleotide-binding</keyword>
<dbReference type="SUPFAM" id="SSF52540">
    <property type="entry name" value="P-loop containing nucleoside triphosphate hydrolases"/>
    <property type="match status" value="1"/>
</dbReference>
<evidence type="ECO:0008006" key="8">
    <source>
        <dbReference type="Google" id="ProtNLM"/>
    </source>
</evidence>
<feature type="compositionally biased region" description="Low complexity" evidence="5">
    <location>
        <begin position="361"/>
        <end position="388"/>
    </location>
</feature>
<evidence type="ECO:0000313" key="7">
    <source>
        <dbReference type="Proteomes" id="UP001054857"/>
    </source>
</evidence>
<dbReference type="Pfam" id="PF03969">
    <property type="entry name" value="AFG1_ATPase"/>
    <property type="match status" value="3"/>
</dbReference>
<feature type="region of interest" description="Disordered" evidence="5">
    <location>
        <begin position="580"/>
        <end position="602"/>
    </location>
</feature>
<gene>
    <name evidence="6" type="ORF">Agub_g11835</name>
</gene>
<dbReference type="GO" id="GO:0016887">
    <property type="term" value="F:ATP hydrolysis activity"/>
    <property type="evidence" value="ECO:0007669"/>
    <property type="project" value="InterPro"/>
</dbReference>